<evidence type="ECO:0000313" key="2">
    <source>
        <dbReference type="EMBL" id="KAG2255779.1"/>
    </source>
</evidence>
<dbReference type="Proteomes" id="UP000886595">
    <property type="component" value="Unassembled WGS sequence"/>
</dbReference>
<accession>A0A8X7TW18</accession>
<dbReference type="EMBL" id="JAAMPC010000015">
    <property type="protein sequence ID" value="KAG2255779.1"/>
    <property type="molecule type" value="Genomic_DNA"/>
</dbReference>
<dbReference type="AlphaFoldDB" id="A0A8X7TW18"/>
<keyword evidence="3" id="KW-1185">Reference proteome</keyword>
<organism evidence="2 3">
    <name type="scientific">Brassica carinata</name>
    <name type="common">Ethiopian mustard</name>
    <name type="synonym">Abyssinian cabbage</name>
    <dbReference type="NCBI Taxonomy" id="52824"/>
    <lineage>
        <taxon>Eukaryota</taxon>
        <taxon>Viridiplantae</taxon>
        <taxon>Streptophyta</taxon>
        <taxon>Embryophyta</taxon>
        <taxon>Tracheophyta</taxon>
        <taxon>Spermatophyta</taxon>
        <taxon>Magnoliopsida</taxon>
        <taxon>eudicotyledons</taxon>
        <taxon>Gunneridae</taxon>
        <taxon>Pentapetalae</taxon>
        <taxon>rosids</taxon>
        <taxon>malvids</taxon>
        <taxon>Brassicales</taxon>
        <taxon>Brassicaceae</taxon>
        <taxon>Brassiceae</taxon>
        <taxon>Brassica</taxon>
    </lineage>
</organism>
<reference evidence="2 3" key="1">
    <citation type="submission" date="2020-02" db="EMBL/GenBank/DDBJ databases">
        <authorList>
            <person name="Ma Q."/>
            <person name="Huang Y."/>
            <person name="Song X."/>
            <person name="Pei D."/>
        </authorList>
    </citation>
    <scope>NUCLEOTIDE SEQUENCE [LARGE SCALE GENOMIC DNA]</scope>
    <source>
        <strain evidence="2">Sxm20200214</strain>
        <tissue evidence="2">Leaf</tissue>
    </source>
</reference>
<protein>
    <submittedName>
        <fullName evidence="2">Uncharacterized protein</fullName>
    </submittedName>
</protein>
<evidence type="ECO:0000313" key="3">
    <source>
        <dbReference type="Proteomes" id="UP000886595"/>
    </source>
</evidence>
<evidence type="ECO:0000256" key="1">
    <source>
        <dbReference type="SAM" id="MobiDB-lite"/>
    </source>
</evidence>
<feature type="compositionally biased region" description="Basic and acidic residues" evidence="1">
    <location>
        <begin position="1"/>
        <end position="33"/>
    </location>
</feature>
<feature type="region of interest" description="Disordered" evidence="1">
    <location>
        <begin position="1"/>
        <end position="66"/>
    </location>
</feature>
<comment type="caution">
    <text evidence="2">The sequence shown here is derived from an EMBL/GenBank/DDBJ whole genome shotgun (WGS) entry which is preliminary data.</text>
</comment>
<name>A0A8X7TW18_BRACI</name>
<proteinExistence type="predicted"/>
<sequence length="66" mass="7331">MEAHTEDSMEEAHTEQDAHTKQEAHTEQDAHTEQEEDEAHTSESSAVIFPEIGSQGHAPGRMQCQS</sequence>
<gene>
    <name evidence="2" type="ORF">Bca52824_075073</name>
</gene>